<dbReference type="Gene3D" id="3.40.50.2000">
    <property type="entry name" value="Glycogen Phosphorylase B"/>
    <property type="match status" value="2"/>
</dbReference>
<dbReference type="Pfam" id="PF00982">
    <property type="entry name" value="Glyco_transf_20"/>
    <property type="match status" value="1"/>
</dbReference>
<dbReference type="InterPro" id="IPR003337">
    <property type="entry name" value="Trehalose_PPase"/>
</dbReference>
<dbReference type="FunCoup" id="G8YLA5">
    <property type="interactions" value="390"/>
</dbReference>
<dbReference type="GO" id="GO:0005946">
    <property type="term" value="C:alpha,alpha-trehalose-phosphate synthase complex (UDP-forming)"/>
    <property type="evidence" value="ECO:0007669"/>
    <property type="project" value="TreeGrafter"/>
</dbReference>
<dbReference type="GO" id="GO:0031505">
    <property type="term" value="P:fungal-type cell wall organization"/>
    <property type="evidence" value="ECO:0007669"/>
    <property type="project" value="TreeGrafter"/>
</dbReference>
<protein>
    <submittedName>
        <fullName evidence="3">Piso0_001625 protein</fullName>
    </submittedName>
</protein>
<dbReference type="Gene3D" id="3.40.50.1000">
    <property type="entry name" value="HAD superfamily/HAD-like"/>
    <property type="match status" value="1"/>
</dbReference>
<dbReference type="PANTHER" id="PTHR10788:SF123">
    <property type="entry name" value="TREHALOSE-PHOSPHATASE"/>
    <property type="match status" value="1"/>
</dbReference>
<dbReference type="GO" id="GO:0004805">
    <property type="term" value="F:trehalose-phosphatase activity"/>
    <property type="evidence" value="ECO:0007669"/>
    <property type="project" value="TreeGrafter"/>
</dbReference>
<evidence type="ECO:0000256" key="2">
    <source>
        <dbReference type="ARBA" id="ARBA00006330"/>
    </source>
</evidence>
<dbReference type="NCBIfam" id="TIGR00685">
    <property type="entry name" value="T6PP"/>
    <property type="match status" value="1"/>
</dbReference>
<dbReference type="HOGENOM" id="CLU_002351_3_0_1"/>
<dbReference type="InterPro" id="IPR036412">
    <property type="entry name" value="HAD-like_sf"/>
</dbReference>
<dbReference type="CDD" id="cd01627">
    <property type="entry name" value="HAD_TPP"/>
    <property type="match status" value="1"/>
</dbReference>
<name>G8YLA5_PICSO</name>
<reference evidence="3 4" key="1">
    <citation type="journal article" date="2012" name="G3 (Bethesda)">
        <title>Pichia sorbitophila, an interspecies yeast hybrid reveals early steps of genome resolution following polyploidization.</title>
        <authorList>
            <person name="Leh Louis V."/>
            <person name="Despons L."/>
            <person name="Friedrich A."/>
            <person name="Martin T."/>
            <person name="Durrens P."/>
            <person name="Casaregola S."/>
            <person name="Neuveglise C."/>
            <person name="Fairhead C."/>
            <person name="Marck C."/>
            <person name="Cruz J.A."/>
            <person name="Straub M.L."/>
            <person name="Kugler V."/>
            <person name="Sacerdot C."/>
            <person name="Uzunov Z."/>
            <person name="Thierry A."/>
            <person name="Weiss S."/>
            <person name="Bleykasten C."/>
            <person name="De Montigny J."/>
            <person name="Jacques N."/>
            <person name="Jung P."/>
            <person name="Lemaire M."/>
            <person name="Mallet S."/>
            <person name="Morel G."/>
            <person name="Richard G.F."/>
            <person name="Sarkar A."/>
            <person name="Savel G."/>
            <person name="Schacherer J."/>
            <person name="Seret M.L."/>
            <person name="Talla E."/>
            <person name="Samson G."/>
            <person name="Jubin C."/>
            <person name="Poulain J."/>
            <person name="Vacherie B."/>
            <person name="Barbe V."/>
            <person name="Pelletier E."/>
            <person name="Sherman D.J."/>
            <person name="Westhof E."/>
            <person name="Weissenbach J."/>
            <person name="Baret P.V."/>
            <person name="Wincker P."/>
            <person name="Gaillardin C."/>
            <person name="Dujon B."/>
            <person name="Souciet J.L."/>
        </authorList>
    </citation>
    <scope>NUCLEOTIDE SEQUENCE [LARGE SCALE GENOMIC DNA]</scope>
    <source>
        <strain evidence="4">ATCC MYA-4447 / BCRC 22081 / CBS 7064 / NBRC 10061 / NRRL Y-12695</strain>
    </source>
</reference>
<dbReference type="InterPro" id="IPR001830">
    <property type="entry name" value="Glyco_trans_20"/>
</dbReference>
<dbReference type="InterPro" id="IPR023214">
    <property type="entry name" value="HAD_sf"/>
</dbReference>
<dbReference type="Pfam" id="PF02358">
    <property type="entry name" value="Trehalose_PPase"/>
    <property type="match status" value="1"/>
</dbReference>
<dbReference type="SUPFAM" id="SSF56784">
    <property type="entry name" value="HAD-like"/>
    <property type="match status" value="1"/>
</dbReference>
<evidence type="ECO:0000256" key="1">
    <source>
        <dbReference type="ARBA" id="ARBA00005409"/>
    </source>
</evidence>
<sequence length="845" mass="96345">MTAIKNEFDHLLAFPSDSKVVSPKDLTGEKGPKLSGRILNVMAALPTRIYKTVDDESEEPYWKVEGVRGNSALYSSHFFLEQQTDWETHMIAWTGELLDKTPKGGLGDSVEDGTSQLKEEDKKALEKELRNAFGSPNIHPIWLLESDQTRWRNYAEKVLWPVFHYIQGQPSDGKAENEYWRAYLEFNQAYAEKIKAIYKPGDIIWIHDYYLTLLPQMLRIMIPDIVVGFFLHTPFPSSEYFRCLSKRNQILDGMLGSDLVMFQTDSFQRHFVSCCSRLLGCEVKENNISIYGFNVSLGSLPIGIDAKKIEHDAFHGNLDIEEKVKALRNIYHDKKIIVGRDRLNSVRGVLQKLQAFEMFLQMYPEWRDKVLLIQVSTPGYSHSPKLEKKITELINHINSEYGSINWIPVLHYQKFINKDEYLALLRVADLALITSLRDGMNTTALEFVVCQKENNSPLILSEFSGTANVLRGAMVVNPWDAVGISKTINDCLKMSDDTKETLQRSLYRQVTSNTIQNWTNNFIKQLTKQISTSHSTHYTPALNSTKLLSDYHKSKKRLFLFDYDGTLTHIVKDPAAAIPSSRLNTILDTLSADPRNEIWLISGRDQAFLDKWFGAKKVGLSAEHGCFMKKLGSHEWVNLAETFNLSWQEKVAELFKEYTAKTPGTNLERKKVALTWHYRRADPELGEFQANRLKEFLINDIASKYDVEVMAGKANLEVRPRSVNKGEIAKRLVLSHLDKSEDLLLNDINDKKDIDIDLTRLPDFMLCIGDDQTDEDMFRALNHIEREYFVSNAHKFDGHSYGIYTVAIGPASKQTVAKAHLTGPSQVLDTLGLLIGDAKPRGKST</sequence>
<gene>
    <name evidence="3" type="primary">Piso0_001625</name>
    <name evidence="3" type="ORF">GNLVRS01_PISO0F10499g</name>
</gene>
<dbReference type="Gene3D" id="3.30.70.1020">
    <property type="entry name" value="Trehalose-6-phosphate phosphatase related protein, domain 2"/>
    <property type="match status" value="1"/>
</dbReference>
<evidence type="ECO:0000313" key="4">
    <source>
        <dbReference type="Proteomes" id="UP000005222"/>
    </source>
</evidence>
<comment type="similarity">
    <text evidence="2">In the C-terminal section; belongs to the trehalose phosphatase family.</text>
</comment>
<dbReference type="GO" id="GO:0005829">
    <property type="term" value="C:cytosol"/>
    <property type="evidence" value="ECO:0007669"/>
    <property type="project" value="TreeGrafter"/>
</dbReference>
<dbReference type="InterPro" id="IPR006379">
    <property type="entry name" value="HAD-SF_hydro_IIB"/>
</dbReference>
<dbReference type="InParanoid" id="G8YLA5"/>
<comment type="similarity">
    <text evidence="1">In the N-terminal section; belongs to the glycosyltransferase 20 family.</text>
</comment>
<accession>G8YLA5</accession>
<dbReference type="GO" id="GO:0005992">
    <property type="term" value="P:trehalose biosynthetic process"/>
    <property type="evidence" value="ECO:0007669"/>
    <property type="project" value="InterPro"/>
</dbReference>
<organism evidence="3 4">
    <name type="scientific">Pichia sorbitophila (strain ATCC MYA-4447 / BCRC 22081 / CBS 7064 / NBRC 10061 / NRRL Y-12695)</name>
    <name type="common">Hybrid yeast</name>
    <dbReference type="NCBI Taxonomy" id="559304"/>
    <lineage>
        <taxon>Eukaryota</taxon>
        <taxon>Fungi</taxon>
        <taxon>Dikarya</taxon>
        <taxon>Ascomycota</taxon>
        <taxon>Saccharomycotina</taxon>
        <taxon>Pichiomycetes</taxon>
        <taxon>Debaryomycetaceae</taxon>
        <taxon>Millerozyma</taxon>
    </lineage>
</organism>
<dbReference type="Proteomes" id="UP000005222">
    <property type="component" value="Chromosome F"/>
</dbReference>
<dbReference type="SUPFAM" id="SSF53756">
    <property type="entry name" value="UDP-Glycosyltransferase/glycogen phosphorylase"/>
    <property type="match status" value="1"/>
</dbReference>
<evidence type="ECO:0000313" key="3">
    <source>
        <dbReference type="EMBL" id="CCE88839.1"/>
    </source>
</evidence>
<dbReference type="eggNOG" id="KOG1050">
    <property type="taxonomic scope" value="Eukaryota"/>
</dbReference>
<dbReference type="FunFam" id="3.40.50.2000:FF:000036">
    <property type="entry name" value="Alpha,alpha-trehalose-phosphate synthase subunit Tps2"/>
    <property type="match status" value="1"/>
</dbReference>
<dbReference type="GO" id="GO:0003825">
    <property type="term" value="F:alpha,alpha-trehalose-phosphate synthase (UDP-forming) activity"/>
    <property type="evidence" value="ECO:0007669"/>
    <property type="project" value="TreeGrafter"/>
</dbReference>
<dbReference type="AlphaFoldDB" id="G8YLA5"/>
<dbReference type="EMBL" id="FO082054">
    <property type="protein sequence ID" value="CCE88839.1"/>
    <property type="molecule type" value="Genomic_DNA"/>
</dbReference>
<dbReference type="OrthoDB" id="755951at2759"/>
<dbReference type="OMA" id="VHPMPIE"/>
<dbReference type="NCBIfam" id="TIGR01484">
    <property type="entry name" value="HAD-SF-IIB"/>
    <property type="match status" value="1"/>
</dbReference>
<keyword evidence="4" id="KW-1185">Reference proteome</keyword>
<dbReference type="PANTHER" id="PTHR10788">
    <property type="entry name" value="TREHALOSE-6-PHOSPHATE SYNTHASE"/>
    <property type="match status" value="1"/>
</dbReference>
<dbReference type="STRING" id="559304.G8YLA5"/>
<proteinExistence type="inferred from homology"/>
<dbReference type="CDD" id="cd03788">
    <property type="entry name" value="GT20_TPS"/>
    <property type="match status" value="1"/>
</dbReference>
<dbReference type="GO" id="GO:0034605">
    <property type="term" value="P:cellular response to heat"/>
    <property type="evidence" value="ECO:0007669"/>
    <property type="project" value="TreeGrafter"/>
</dbReference>